<gene>
    <name evidence="2" type="ORF">A6J80_12145</name>
</gene>
<evidence type="ECO:0000313" key="2">
    <source>
        <dbReference type="EMBL" id="ARC37026.1"/>
    </source>
</evidence>
<dbReference type="Proteomes" id="UP000191257">
    <property type="component" value="Chromosome"/>
</dbReference>
<name>A0A1V0GT34_9RHOB</name>
<accession>A0A1V0GT34</accession>
<dbReference type="AlphaFoldDB" id="A0A1V0GT34"/>
<evidence type="ECO:0000313" key="3">
    <source>
        <dbReference type="Proteomes" id="UP000191257"/>
    </source>
</evidence>
<organism evidence="2 3">
    <name type="scientific">Paracoccus yeei</name>
    <dbReference type="NCBI Taxonomy" id="147645"/>
    <lineage>
        <taxon>Bacteria</taxon>
        <taxon>Pseudomonadati</taxon>
        <taxon>Pseudomonadota</taxon>
        <taxon>Alphaproteobacteria</taxon>
        <taxon>Rhodobacterales</taxon>
        <taxon>Paracoccaceae</taxon>
        <taxon>Paracoccus</taxon>
    </lineage>
</organism>
<dbReference type="STRING" id="147645.A6J80_12145"/>
<dbReference type="KEGG" id="pye:A6J80_12145"/>
<evidence type="ECO:0000256" key="1">
    <source>
        <dbReference type="SAM" id="MobiDB-lite"/>
    </source>
</evidence>
<feature type="region of interest" description="Disordered" evidence="1">
    <location>
        <begin position="175"/>
        <end position="206"/>
    </location>
</feature>
<dbReference type="RefSeq" id="WP_080621675.1">
    <property type="nucleotide sequence ID" value="NZ_CAWMZI010000001.1"/>
</dbReference>
<dbReference type="eggNOG" id="COG4803">
    <property type="taxonomic scope" value="Bacteria"/>
</dbReference>
<dbReference type="EMBL" id="CP020442">
    <property type="protein sequence ID" value="ARC37026.1"/>
    <property type="molecule type" value="Genomic_DNA"/>
</dbReference>
<dbReference type="InterPro" id="IPR009200">
    <property type="entry name" value="DUF1269_membrane"/>
</dbReference>
<reference evidence="2" key="1">
    <citation type="submission" date="2017-12" db="EMBL/GenBank/DDBJ databases">
        <title>FDA dAtabase for Regulatory Grade micrObial Sequences (FDA-ARGOS): Supporting development and validation of Infectious Disease Dx tests.</title>
        <authorList>
            <person name="Campos J."/>
            <person name="Goldberg B."/>
            <person name="Tallon L."/>
            <person name="Sadzewicz L."/>
            <person name="Sengamalay N."/>
            <person name="Ott S."/>
            <person name="Godinez A."/>
            <person name="Nagaraj S."/>
            <person name="Vyas G."/>
            <person name="Aluvathingal J."/>
            <person name="Nadendla S."/>
            <person name="Geyer C."/>
            <person name="Nandy P."/>
            <person name="Hobson J."/>
            <person name="Sichtig H."/>
        </authorList>
    </citation>
    <scope>NUCLEOTIDE SEQUENCE</scope>
    <source>
        <strain evidence="2">FDAARGOS_252</strain>
    </source>
</reference>
<dbReference type="Pfam" id="PF06897">
    <property type="entry name" value="DUF1269"/>
    <property type="match status" value="1"/>
</dbReference>
<proteinExistence type="predicted"/>
<sequence length="206" mass="21136">MSDLVVIAFDDEATGFELRSELVKMQTEYLIQLEDAVVVTRPSAEDIQLHQAVNLTAAGAVGRGFWGTLVGLLFLNPLLGAAVGAASGAIAGKLSDVGINDDFMRGLGQSIPPGGSAVFILVRKMTADKVLARLESFRLRGRVLQTSLPDAQEERLREAFAGGKLGSALGVPAADTAPASGATAAESETAPTSGQGTSSSGFASSS</sequence>
<protein>
    <submittedName>
        <fullName evidence="2">DUF1269 domain-containing protein</fullName>
    </submittedName>
</protein>
<keyword evidence="3" id="KW-1185">Reference proteome</keyword>